<dbReference type="AlphaFoldDB" id="A0A3B0W1C6"/>
<dbReference type="EMBL" id="UOEY01000059">
    <property type="protein sequence ID" value="VAW38386.1"/>
    <property type="molecule type" value="Genomic_DNA"/>
</dbReference>
<protein>
    <recommendedName>
        <fullName evidence="2">Lipoprotein</fullName>
    </recommendedName>
</protein>
<proteinExistence type="predicted"/>
<organism evidence="1">
    <name type="scientific">hydrothermal vent metagenome</name>
    <dbReference type="NCBI Taxonomy" id="652676"/>
    <lineage>
        <taxon>unclassified sequences</taxon>
        <taxon>metagenomes</taxon>
        <taxon>ecological metagenomes</taxon>
    </lineage>
</organism>
<name>A0A3B0W1C6_9ZZZZ</name>
<evidence type="ECO:0008006" key="2">
    <source>
        <dbReference type="Google" id="ProtNLM"/>
    </source>
</evidence>
<evidence type="ECO:0000313" key="1">
    <source>
        <dbReference type="EMBL" id="VAW38386.1"/>
    </source>
</evidence>
<reference evidence="1" key="1">
    <citation type="submission" date="2018-06" db="EMBL/GenBank/DDBJ databases">
        <authorList>
            <person name="Zhirakovskaya E."/>
        </authorList>
    </citation>
    <scope>NUCLEOTIDE SEQUENCE</scope>
</reference>
<accession>A0A3B0W1C6</accession>
<sequence length="464" mass="53102">MMKKGILSLIIVSFFLAGCAGRVPILLKESTIQNGNYESIAKNLKKNEKDNLLWYLDAGIISENAKDYPLSNYFFDKAEVKIKQYNKKVLAGNILANVGGILTNDTFMDYKPKIYEGIMANTYKGINFLRENNIGNARVEFNRALERQRRAKSFFKVEINQEKRKIHAQAEKTATEKKINLSKIQKLSNNQKTKDAIGKIYSNLFAFKPYPDFINPFTSYISGLFFMSVHNYAKAEDLFKETYGMIKGNETAAPYVKSDLKYAIKLASSTRNNSKIHYLWIIFANGQGPSKKELRFDIPLFLITNKVYYAGIALPTLKENLFAYSYLYITDGNDTMDTKQVASMDKIIKTEFKKRFPIIMARAIARTVTQSTIQYELRERNGAMGGLLGAIYQDIMNRADIRQWKLLPKNFQIAKIKLTSPTVSIYTPGHVKLIELNVDQNANHIVFIRIPERNAKVVYDEVSF</sequence>
<gene>
    <name evidence="1" type="ORF">MNBD_DELTA04-221</name>
</gene>
<dbReference type="PROSITE" id="PS51257">
    <property type="entry name" value="PROKAR_LIPOPROTEIN"/>
    <property type="match status" value="1"/>
</dbReference>